<keyword evidence="2" id="KW-1185">Reference proteome</keyword>
<dbReference type="AlphaFoldDB" id="A0A1E2UQL7"/>
<reference evidence="1 2" key="1">
    <citation type="submission" date="2016-03" db="EMBL/GenBank/DDBJ databases">
        <title>Chemosynthetic sulphur-oxidizing symbionts of marine invertebrate animals are capable of nitrogen fixation.</title>
        <authorList>
            <person name="Petersen J.M."/>
            <person name="Kemper A."/>
            <person name="Gruber-Vodicka H."/>
            <person name="Cardini U."/>
            <person name="Geest Mvander."/>
            <person name="Kleiner M."/>
            <person name="Bulgheresi S."/>
            <person name="Fussmann M."/>
            <person name="Herbold C."/>
            <person name="Seah B.K.B."/>
            <person name="Antony C.Paul."/>
            <person name="Liu D."/>
            <person name="Belitz A."/>
            <person name="Weber M."/>
        </authorList>
    </citation>
    <scope>NUCLEOTIDE SEQUENCE [LARGE SCALE GENOMIC DNA]</scope>
    <source>
        <strain evidence="1">G_D</strain>
    </source>
</reference>
<accession>A0A1E2UQL7</accession>
<proteinExistence type="predicted"/>
<evidence type="ECO:0000313" key="1">
    <source>
        <dbReference type="EMBL" id="ODB96784.1"/>
    </source>
</evidence>
<protein>
    <submittedName>
        <fullName evidence="1">Uncharacterized protein</fullName>
    </submittedName>
</protein>
<organism evidence="1 2">
    <name type="scientific">Candidatus Thiodiazotropha endoloripes</name>
    <dbReference type="NCBI Taxonomy" id="1818881"/>
    <lineage>
        <taxon>Bacteria</taxon>
        <taxon>Pseudomonadati</taxon>
        <taxon>Pseudomonadota</taxon>
        <taxon>Gammaproteobacteria</taxon>
        <taxon>Chromatiales</taxon>
        <taxon>Sedimenticolaceae</taxon>
        <taxon>Candidatus Thiodiazotropha</taxon>
    </lineage>
</organism>
<dbReference type="Proteomes" id="UP000094849">
    <property type="component" value="Unassembled WGS sequence"/>
</dbReference>
<gene>
    <name evidence="1" type="ORF">A3196_08455</name>
</gene>
<comment type="caution">
    <text evidence="1">The sequence shown here is derived from an EMBL/GenBank/DDBJ whole genome shotgun (WGS) entry which is preliminary data.</text>
</comment>
<dbReference type="EMBL" id="LVJZ01000003">
    <property type="protein sequence ID" value="ODB96784.1"/>
    <property type="molecule type" value="Genomic_DNA"/>
</dbReference>
<sequence>MITAIMWIISTTILSNMGWLSKWLIGPGRASTNLSELESILRIGVVHLLQKPILLQGESNRWGMAPPYGDFTAQMCW</sequence>
<name>A0A1E2UQL7_9GAMM</name>
<evidence type="ECO:0000313" key="2">
    <source>
        <dbReference type="Proteomes" id="UP000094849"/>
    </source>
</evidence>